<organism evidence="2 3">
    <name type="scientific">Trichoderma lentiforme</name>
    <dbReference type="NCBI Taxonomy" id="1567552"/>
    <lineage>
        <taxon>Eukaryota</taxon>
        <taxon>Fungi</taxon>
        <taxon>Dikarya</taxon>
        <taxon>Ascomycota</taxon>
        <taxon>Pezizomycotina</taxon>
        <taxon>Sordariomycetes</taxon>
        <taxon>Hypocreomycetidae</taxon>
        <taxon>Hypocreales</taxon>
        <taxon>Hypocreaceae</taxon>
        <taxon>Trichoderma</taxon>
    </lineage>
</organism>
<evidence type="ECO:0000313" key="3">
    <source>
        <dbReference type="Proteomes" id="UP000801864"/>
    </source>
</evidence>
<comment type="caution">
    <text evidence="2">The sequence shown here is derived from an EMBL/GenBank/DDBJ whole genome shotgun (WGS) entry which is preliminary data.</text>
</comment>
<gene>
    <name evidence="2" type="ORF">CFAM422_003106</name>
</gene>
<dbReference type="Proteomes" id="UP000801864">
    <property type="component" value="Unassembled WGS sequence"/>
</dbReference>
<evidence type="ECO:0000313" key="2">
    <source>
        <dbReference type="EMBL" id="KAF3074988.1"/>
    </source>
</evidence>
<dbReference type="AlphaFoldDB" id="A0A9P5CHP0"/>
<sequence length="105" mass="11233">MLPGSRCRGGGVQNNLAETLPKIMLAPSLGLMAAELEEMVGFSPQAGGVDRGPGWMISGLRRGRSATLPFPRPDLSPALRLGRLAKKTSEKSNEERRHMLHAGGE</sequence>
<dbReference type="EMBL" id="QLNT01000004">
    <property type="protein sequence ID" value="KAF3074988.1"/>
    <property type="molecule type" value="Genomic_DNA"/>
</dbReference>
<reference evidence="2 3" key="1">
    <citation type="submission" date="2018-06" db="EMBL/GenBank/DDBJ databases">
        <title>Genome analysis of cellulolytic fungus Trichoderma lentiforme CFAM-422.</title>
        <authorList>
            <person name="Steindorff A.S."/>
            <person name="Formighieri E.F."/>
            <person name="Midorikawa G.E.O."/>
            <person name="Tamietti M.S."/>
            <person name="Ramos E.Z."/>
            <person name="Silva A.S."/>
            <person name="Bon E.P.S."/>
            <person name="Mendes T.D."/>
            <person name="Damaso M.C.T."/>
            <person name="Favaro L.C.L."/>
        </authorList>
    </citation>
    <scope>NUCLEOTIDE SEQUENCE [LARGE SCALE GENOMIC DNA]</scope>
    <source>
        <strain evidence="2 3">CFAM-422</strain>
    </source>
</reference>
<name>A0A9P5CHP0_9HYPO</name>
<evidence type="ECO:0000256" key="1">
    <source>
        <dbReference type="SAM" id="MobiDB-lite"/>
    </source>
</evidence>
<proteinExistence type="predicted"/>
<keyword evidence="3" id="KW-1185">Reference proteome</keyword>
<protein>
    <submittedName>
        <fullName evidence="2">Uncharacterized protein</fullName>
    </submittedName>
</protein>
<feature type="region of interest" description="Disordered" evidence="1">
    <location>
        <begin position="85"/>
        <end position="105"/>
    </location>
</feature>
<accession>A0A9P5CHP0</accession>
<feature type="compositionally biased region" description="Basic and acidic residues" evidence="1">
    <location>
        <begin position="87"/>
        <end position="97"/>
    </location>
</feature>